<dbReference type="AlphaFoldDB" id="A0A7I8LAY2"/>
<evidence type="ECO:0000256" key="3">
    <source>
        <dbReference type="ARBA" id="ARBA00018111"/>
    </source>
</evidence>
<evidence type="ECO:0000256" key="2">
    <source>
        <dbReference type="ARBA" id="ARBA00009695"/>
    </source>
</evidence>
<evidence type="ECO:0000256" key="6">
    <source>
        <dbReference type="SAM" id="SignalP"/>
    </source>
</evidence>
<dbReference type="PANTHER" id="PTHR33602">
    <property type="entry name" value="REGULATORY PROTEIN RECX FAMILY PROTEIN"/>
    <property type="match status" value="1"/>
</dbReference>
<organism evidence="9 10">
    <name type="scientific">Spirodela intermedia</name>
    <name type="common">Intermediate duckweed</name>
    <dbReference type="NCBI Taxonomy" id="51605"/>
    <lineage>
        <taxon>Eukaryota</taxon>
        <taxon>Viridiplantae</taxon>
        <taxon>Streptophyta</taxon>
        <taxon>Embryophyta</taxon>
        <taxon>Tracheophyta</taxon>
        <taxon>Spermatophyta</taxon>
        <taxon>Magnoliopsida</taxon>
        <taxon>Liliopsida</taxon>
        <taxon>Araceae</taxon>
        <taxon>Lemnoideae</taxon>
        <taxon>Spirodela</taxon>
    </lineage>
</organism>
<evidence type="ECO:0000259" key="7">
    <source>
        <dbReference type="Pfam" id="PF02631"/>
    </source>
</evidence>
<dbReference type="EMBL" id="LR746276">
    <property type="protein sequence ID" value="CAA7407159.1"/>
    <property type="molecule type" value="Genomic_DNA"/>
</dbReference>
<keyword evidence="4" id="KW-0963">Cytoplasm</keyword>
<feature type="compositionally biased region" description="Basic and acidic residues" evidence="5">
    <location>
        <begin position="68"/>
        <end position="77"/>
    </location>
</feature>
<dbReference type="Proteomes" id="UP000663760">
    <property type="component" value="Chromosome 13"/>
</dbReference>
<dbReference type="GO" id="GO:0005737">
    <property type="term" value="C:cytoplasm"/>
    <property type="evidence" value="ECO:0007669"/>
    <property type="project" value="UniProtKB-SubCell"/>
</dbReference>
<evidence type="ECO:0000313" key="9">
    <source>
        <dbReference type="EMBL" id="CAA7407159.1"/>
    </source>
</evidence>
<protein>
    <recommendedName>
        <fullName evidence="3">Regulatory protein RecX</fullName>
    </recommendedName>
</protein>
<dbReference type="Gene3D" id="1.10.10.10">
    <property type="entry name" value="Winged helix-like DNA-binding domain superfamily/Winged helix DNA-binding domain"/>
    <property type="match status" value="2"/>
</dbReference>
<dbReference type="Pfam" id="PF21982">
    <property type="entry name" value="RecX_HTH1"/>
    <property type="match status" value="1"/>
</dbReference>
<accession>A0A7I8LAY2</accession>
<feature type="signal peptide" evidence="6">
    <location>
        <begin position="1"/>
        <end position="21"/>
    </location>
</feature>
<reference evidence="9" key="1">
    <citation type="submission" date="2020-02" db="EMBL/GenBank/DDBJ databases">
        <authorList>
            <person name="Scholz U."/>
            <person name="Mascher M."/>
            <person name="Fiebig A."/>
        </authorList>
    </citation>
    <scope>NUCLEOTIDE SEQUENCE</scope>
</reference>
<dbReference type="OrthoDB" id="543346at2759"/>
<dbReference type="PANTHER" id="PTHR33602:SF1">
    <property type="entry name" value="REGULATORY PROTEIN RECX FAMILY PROTEIN"/>
    <property type="match status" value="1"/>
</dbReference>
<evidence type="ECO:0000256" key="4">
    <source>
        <dbReference type="ARBA" id="ARBA00022490"/>
    </source>
</evidence>
<feature type="chain" id="PRO_5029897174" description="Regulatory protein RecX" evidence="6">
    <location>
        <begin position="22"/>
        <end position="285"/>
    </location>
</feature>
<evidence type="ECO:0000259" key="8">
    <source>
        <dbReference type="Pfam" id="PF21982"/>
    </source>
</evidence>
<comment type="subcellular location">
    <subcellularLocation>
        <location evidence="1">Cytoplasm</location>
    </subcellularLocation>
</comment>
<proteinExistence type="inferred from homology"/>
<evidence type="ECO:0000256" key="1">
    <source>
        <dbReference type="ARBA" id="ARBA00004496"/>
    </source>
</evidence>
<name>A0A7I8LAY2_SPIIN</name>
<dbReference type="InterPro" id="IPR036388">
    <property type="entry name" value="WH-like_DNA-bd_sf"/>
</dbReference>
<dbReference type="GO" id="GO:0006282">
    <property type="term" value="P:regulation of DNA repair"/>
    <property type="evidence" value="ECO:0007669"/>
    <property type="project" value="InterPro"/>
</dbReference>
<keyword evidence="6" id="KW-0732">Signal</keyword>
<feature type="domain" description="RecX first three-helical" evidence="8">
    <location>
        <begin position="153"/>
        <end position="188"/>
    </location>
</feature>
<keyword evidence="10" id="KW-1185">Reference proteome</keyword>
<gene>
    <name evidence="9" type="ORF">SI8410_13017837</name>
</gene>
<dbReference type="InterPro" id="IPR053924">
    <property type="entry name" value="RecX_HTH_2nd"/>
</dbReference>
<dbReference type="InterPro" id="IPR053926">
    <property type="entry name" value="RecX_HTH_1st"/>
</dbReference>
<feature type="region of interest" description="Disordered" evidence="5">
    <location>
        <begin position="68"/>
        <end position="96"/>
    </location>
</feature>
<evidence type="ECO:0000313" key="10">
    <source>
        <dbReference type="Proteomes" id="UP000663760"/>
    </source>
</evidence>
<sequence>MAPVLACRGIHLSLEIRCVLAQSWAGRTYGSKIPGKYMARWTSHIKRSQRIAFSENNEAKESRLLREMPDVRRERGSLRTGSRFPAQSSEDGSSYEISYFEPEPGPEWYGMESDFIEDTEWSHDIHKNSPGNVLFGGDTTEFNKVKEDAGKMAIESLATRACTTAELMKKLRGKNYPLDVIESVIAELKSRGFLNDGLYAESFSQSRWISLSWGPRRIRKALLQKGVNEADIERAINAVFKDDSTNSGLQVVEWKMLAASLHRFIACKNEDDEEERSREGRSMRR</sequence>
<dbReference type="InterPro" id="IPR003783">
    <property type="entry name" value="Regulatory_RecX"/>
</dbReference>
<feature type="compositionally biased region" description="Polar residues" evidence="5">
    <location>
        <begin position="85"/>
        <end position="96"/>
    </location>
</feature>
<evidence type="ECO:0000256" key="5">
    <source>
        <dbReference type="SAM" id="MobiDB-lite"/>
    </source>
</evidence>
<comment type="similarity">
    <text evidence="2">Belongs to the RecX family.</text>
</comment>
<dbReference type="Pfam" id="PF02631">
    <property type="entry name" value="RecX_HTH2"/>
    <property type="match status" value="1"/>
</dbReference>
<feature type="domain" description="RecX second three-helical" evidence="7">
    <location>
        <begin position="195"/>
        <end position="235"/>
    </location>
</feature>